<comment type="caution">
    <text evidence="1">The sequence shown here is derived from an EMBL/GenBank/DDBJ whole genome shotgun (WGS) entry which is preliminary data.</text>
</comment>
<name>A0ACC2U9Y5_9FUNG</name>
<gene>
    <name evidence="1" type="ORF">DSO57_1033826</name>
</gene>
<dbReference type="Proteomes" id="UP001165960">
    <property type="component" value="Unassembled WGS sequence"/>
</dbReference>
<organism evidence="1 2">
    <name type="scientific">Entomophthora muscae</name>
    <dbReference type="NCBI Taxonomy" id="34485"/>
    <lineage>
        <taxon>Eukaryota</taxon>
        <taxon>Fungi</taxon>
        <taxon>Fungi incertae sedis</taxon>
        <taxon>Zoopagomycota</taxon>
        <taxon>Entomophthoromycotina</taxon>
        <taxon>Entomophthoromycetes</taxon>
        <taxon>Entomophthorales</taxon>
        <taxon>Entomophthoraceae</taxon>
        <taxon>Entomophthora</taxon>
    </lineage>
</organism>
<evidence type="ECO:0000313" key="1">
    <source>
        <dbReference type="EMBL" id="KAJ9083535.1"/>
    </source>
</evidence>
<protein>
    <submittedName>
        <fullName evidence="1">Uncharacterized protein</fullName>
    </submittedName>
</protein>
<evidence type="ECO:0000313" key="2">
    <source>
        <dbReference type="Proteomes" id="UP001165960"/>
    </source>
</evidence>
<accession>A0ACC2U9Y5</accession>
<keyword evidence="2" id="KW-1185">Reference proteome</keyword>
<reference evidence="1" key="1">
    <citation type="submission" date="2022-04" db="EMBL/GenBank/DDBJ databases">
        <title>Genome of the entomopathogenic fungus Entomophthora muscae.</title>
        <authorList>
            <person name="Elya C."/>
            <person name="Lovett B.R."/>
            <person name="Lee E."/>
            <person name="Macias A.M."/>
            <person name="Hajek A.E."/>
            <person name="De Bivort B.L."/>
            <person name="Kasson M.T."/>
            <person name="De Fine Licht H.H."/>
            <person name="Stajich J.E."/>
        </authorList>
    </citation>
    <scope>NUCLEOTIDE SEQUENCE</scope>
    <source>
        <strain evidence="1">Berkeley</strain>
    </source>
</reference>
<proteinExistence type="predicted"/>
<sequence length="141" mass="16184">MYFRFYFEWFCFAREHFVAVFVRIDNSSSLETRAQEQGLNPEPGFLWAAGPVDRETARLRFSGIEPPQADTERICKFTATSGIGLRNIPLPHQERPKNASQTPPFFKGFSAHSFERFVLAYPVDPLPLVSPSWEETLVNLD</sequence>
<dbReference type="EMBL" id="QTSX02000982">
    <property type="protein sequence ID" value="KAJ9083535.1"/>
    <property type="molecule type" value="Genomic_DNA"/>
</dbReference>